<evidence type="ECO:0000256" key="5">
    <source>
        <dbReference type="ARBA" id="ARBA00023242"/>
    </source>
</evidence>
<reference evidence="10 11" key="1">
    <citation type="journal article" date="2024" name="Nat. Commun.">
        <title>Phylogenomics reveals the evolutionary origins of lichenization in chlorophyte algae.</title>
        <authorList>
            <person name="Puginier C."/>
            <person name="Libourel C."/>
            <person name="Otte J."/>
            <person name="Skaloud P."/>
            <person name="Haon M."/>
            <person name="Grisel S."/>
            <person name="Petersen M."/>
            <person name="Berrin J.G."/>
            <person name="Delaux P.M."/>
            <person name="Dal Grande F."/>
            <person name="Keller J."/>
        </authorList>
    </citation>
    <scope>NUCLEOTIDE SEQUENCE [LARGE SCALE GENOMIC DNA]</scope>
    <source>
        <strain evidence="10 11">SAG 216-7</strain>
    </source>
</reference>
<feature type="domain" description="DNA polymerase alpha subunit B OB" evidence="9">
    <location>
        <begin position="216"/>
        <end position="294"/>
    </location>
</feature>
<proteinExistence type="inferred from homology"/>
<dbReference type="Gene3D" id="3.60.21.60">
    <property type="match status" value="2"/>
</dbReference>
<sequence length="624" mass="65683">MASDIRAAFEKKSYKFADDGLDERCASLASSHDMSAEEMALEFESVMLKRLATGNQVSDTDLEALSNELERTRAKREAKRAVGAKSGRSKRPSLDVLVDATNRAHETPVRTPAAKATTQQSRTPASTSFHSRSQAGEVVKSLNAHLDFTIGDAGTSEAMEVDGAPRCRVSLVRGGLRAGHKFMSNQVSSRVAFLETRMLDFCAALEAATGCSAANPVGLPTQEAALFVGRVVCDAEGHLNASSLLLEGTLKHSQGASIKLDVSKLPAYRLFPGQVVGVLGLNPSGSCLVAQRLITSLPRPFPTSTPDDLQRFAIATGAGEVSVAVAVGPFTTSEDLEFAPLAELLGSCRVSRPDVLLLIGPFVDVEHSLIASGSLDVTFEELFETQVLGRLREFVEASPGTQVLLVPSGRDAHADPVFPQAAFPASGLPASIRQLPNPATFRLNEITFGVSSPDFLKQVSSQELAKGPTPDRMAALAGHVIGQGSYFPLYPPAPGLMLDASLGAELDQPCTPDVLILPSDLAPFAKSVAADKPARSGDGNKPAESGAANTAARLGAGDERLVMGNVVCINPGRLAKDKSGGTFAKLQVGASKEGLALAAGEPPETNSKLQHGVDERCMVEIRRI</sequence>
<name>A0ABR2YXQ7_9CHLO</name>
<dbReference type="Pfam" id="PF04042">
    <property type="entry name" value="DNA_pol_E_B"/>
    <property type="match status" value="1"/>
</dbReference>
<comment type="similarity">
    <text evidence="2 6">Belongs to the DNA polymerase alpha subunit B family.</text>
</comment>
<dbReference type="InterPro" id="IPR016722">
    <property type="entry name" value="DNA_pol_alpha_bsu"/>
</dbReference>
<evidence type="ECO:0000259" key="9">
    <source>
        <dbReference type="Pfam" id="PF22062"/>
    </source>
</evidence>
<dbReference type="EMBL" id="JALJOT010000003">
    <property type="protein sequence ID" value="KAK9916416.1"/>
    <property type="molecule type" value="Genomic_DNA"/>
</dbReference>
<organism evidence="10 11">
    <name type="scientific">Coccomyxa subellipsoidea</name>
    <dbReference type="NCBI Taxonomy" id="248742"/>
    <lineage>
        <taxon>Eukaryota</taxon>
        <taxon>Viridiplantae</taxon>
        <taxon>Chlorophyta</taxon>
        <taxon>core chlorophytes</taxon>
        <taxon>Trebouxiophyceae</taxon>
        <taxon>Trebouxiophyceae incertae sedis</taxon>
        <taxon>Coccomyxaceae</taxon>
        <taxon>Coccomyxa</taxon>
    </lineage>
</organism>
<protein>
    <recommendedName>
        <fullName evidence="3 6">DNA polymerase alpha subunit B</fullName>
    </recommendedName>
</protein>
<accession>A0ABR2YXQ7</accession>
<evidence type="ECO:0000313" key="11">
    <source>
        <dbReference type="Proteomes" id="UP001491310"/>
    </source>
</evidence>
<dbReference type="PANTHER" id="PTHR23061:SF12">
    <property type="entry name" value="DNA POLYMERASE ALPHA SUBUNIT B"/>
    <property type="match status" value="1"/>
</dbReference>
<dbReference type="PIRSF" id="PIRSF018300">
    <property type="entry name" value="DNA_pol_alph_2"/>
    <property type="match status" value="1"/>
</dbReference>
<feature type="domain" description="DNA polymerase alpha/delta/epsilon subunit B" evidence="8">
    <location>
        <begin position="323"/>
        <end position="526"/>
    </location>
</feature>
<evidence type="ECO:0000256" key="1">
    <source>
        <dbReference type="ARBA" id="ARBA00004123"/>
    </source>
</evidence>
<evidence type="ECO:0000256" key="7">
    <source>
        <dbReference type="SAM" id="MobiDB-lite"/>
    </source>
</evidence>
<evidence type="ECO:0000256" key="3">
    <source>
        <dbReference type="ARBA" id="ARBA00018596"/>
    </source>
</evidence>
<dbReference type="PANTHER" id="PTHR23061">
    <property type="entry name" value="DNA POLYMERASE 2 ALPHA 70 KDA SUBUNIT"/>
    <property type="match status" value="1"/>
</dbReference>
<keyword evidence="11" id="KW-1185">Reference proteome</keyword>
<gene>
    <name evidence="10" type="ORF">WJX75_002324</name>
</gene>
<feature type="compositionally biased region" description="Polar residues" evidence="7">
    <location>
        <begin position="116"/>
        <end position="133"/>
    </location>
</feature>
<keyword evidence="5 6" id="KW-0539">Nucleus</keyword>
<evidence type="ECO:0000259" key="8">
    <source>
        <dbReference type="Pfam" id="PF04042"/>
    </source>
</evidence>
<dbReference type="InterPro" id="IPR007185">
    <property type="entry name" value="DNA_pol_a/d/e_bsu"/>
</dbReference>
<dbReference type="InterPro" id="IPR054300">
    <property type="entry name" value="OB_DPOA2"/>
</dbReference>
<comment type="subcellular location">
    <subcellularLocation>
        <location evidence="1 6">Nucleus</location>
    </subcellularLocation>
</comment>
<keyword evidence="4 6" id="KW-0235">DNA replication</keyword>
<evidence type="ECO:0000256" key="4">
    <source>
        <dbReference type="ARBA" id="ARBA00022705"/>
    </source>
</evidence>
<evidence type="ECO:0000256" key="2">
    <source>
        <dbReference type="ARBA" id="ARBA00007299"/>
    </source>
</evidence>
<dbReference type="Pfam" id="PF22062">
    <property type="entry name" value="OB_DPOA2"/>
    <property type="match status" value="1"/>
</dbReference>
<evidence type="ECO:0000256" key="6">
    <source>
        <dbReference type="PIRNR" id="PIRNR018300"/>
    </source>
</evidence>
<comment type="caution">
    <text evidence="10">The sequence shown here is derived from an EMBL/GenBank/DDBJ whole genome shotgun (WGS) entry which is preliminary data.</text>
</comment>
<feature type="region of interest" description="Disordered" evidence="7">
    <location>
        <begin position="73"/>
        <end position="133"/>
    </location>
</feature>
<comment type="function">
    <text evidence="6">Accessory subunit of the DNA polymerase alpha complex (also known as the alpha DNA polymerase-primase complex) which plays an essential role in the initiation of DNA synthesis.</text>
</comment>
<evidence type="ECO:0000313" key="10">
    <source>
        <dbReference type="EMBL" id="KAK9916416.1"/>
    </source>
</evidence>
<dbReference type="Proteomes" id="UP001491310">
    <property type="component" value="Unassembled WGS sequence"/>
</dbReference>